<dbReference type="InterPro" id="IPR011047">
    <property type="entry name" value="Quinoprotein_ADH-like_sf"/>
</dbReference>
<dbReference type="EMBL" id="LAZR01000145">
    <property type="protein sequence ID" value="KKN86710.1"/>
    <property type="molecule type" value="Genomic_DNA"/>
</dbReference>
<dbReference type="InterPro" id="IPR050640">
    <property type="entry name" value="Bact_2-comp_sensor_kinase"/>
</dbReference>
<feature type="domain" description="Signal transduction histidine kinase internal region" evidence="2">
    <location>
        <begin position="800"/>
        <end position="874"/>
    </location>
</feature>
<comment type="caution">
    <text evidence="3">The sequence shown here is derived from an EMBL/GenBank/DDBJ whole genome shotgun (WGS) entry which is preliminary data.</text>
</comment>
<dbReference type="InterPro" id="IPR013783">
    <property type="entry name" value="Ig-like_fold"/>
</dbReference>
<accession>A0A0F9U0E1</accession>
<dbReference type="SUPFAM" id="SSF50998">
    <property type="entry name" value="Quinoprotein alcohol dehydrogenase-like"/>
    <property type="match status" value="1"/>
</dbReference>
<keyword evidence="1" id="KW-1133">Transmembrane helix</keyword>
<dbReference type="GO" id="GO:0016020">
    <property type="term" value="C:membrane"/>
    <property type="evidence" value="ECO:0007669"/>
    <property type="project" value="InterPro"/>
</dbReference>
<protein>
    <recommendedName>
        <fullName evidence="2">Signal transduction histidine kinase internal region domain-containing protein</fullName>
    </recommendedName>
</protein>
<sequence>MLIVFCFFGTIQVFAQNSQLRSYTIADGLPQSQVYDILQDDMGYLWLGTQGGGLANFDGDAFEVWNESDGLPSNYINALYYSNDSLFVGSRKGLSIKVKNRFINFESPQILQIYSAENTLFIGTKKGVYRYSKNKELQKITINPEIDRSEVNSILFDGNWYWLATNNALWKLNELSESATEQSKVEINNFKSVLLHNNKILAATFDDGVFIMDVENTDDQFLMPEPSRINSMSIQNEDELWIATDNDGITIVETEKFSEIKRLNTAGGLATPHIRKVINDDNGNLWIATSGGGFYKYFQNNFKHFDERTGLKGNRIYAVHNALDGLWFSTSEAGLSKIDSTGIHPLPNEGSFFDVKIKTITSDVKGNIWAGSDNRGLLFRETKMVDSLVFSSSETYLIQIDTVSVERTTNHIIDESKGFPSDWVRTIIAEDDYTWAATYAHGIVKFNYYSENDSVKVRKTFSMRDGISDMLIRDFVKAPNGTFWYATQNGHLGYIENNKVTVVKTGLEQQTAIGTVLFHEDYIFLGTSGKGIWYANSTDPSHFQQLKGAKNLSSNNIYQLIFDDQGYLWAGSERGVDKIEMNSANEIIDIYHFGRNDGFLGIETCLNAVDKDEQGNLWFGAIYGLTKHIPSESKKASLPPTVYFTGVEERYKNIDSLILKDWTNSNKVLQLTPEQTQLGFSFRTVDVDHPNEIEYRTKLDDTDWSPWVKENKQNFAGLAYGPHDFSVQSRNFRWQESEPIKFSFFIDSPMYKKDWFQWSVLALAILVLLGIGLFYIRKIKAKNKAEQERLKTQNYLLTLEQKALQLQMNPHFIFNVLNGVKAMAGTKPEKMDATINSFAILLRETLQNSRKEHISLDQEIKALRHYIEVEKLMAQKPFEYTINIETKPDAEEILIPPMLIQPFVENAIRHGILKGDKPGRLSIGFTTSKTHLHCSIIDNGLGIFKSQNEKPKTDHQSMALTVTKERLESISGANTLHISEIKNEGLSSTLKEMIVKFPDKEKEIKEQAKTVAEIVDSEIGEDYGFLSKKLGTILEKIIAEKVLPHVTSAKESSLEAKVDGHLKDIFEEQEIPKKERENLRSKMDELSLDMPYSGKGNLKVYLKRLCNLVISEDGKTRQRIERINRNAEDAEDTSAGEAITRIVAGPKDPTLRQAIEAAARGERWE</sequence>
<name>A0A0F9U0E1_9ZZZZ</name>
<organism evidence="3">
    <name type="scientific">marine sediment metagenome</name>
    <dbReference type="NCBI Taxonomy" id="412755"/>
    <lineage>
        <taxon>unclassified sequences</taxon>
        <taxon>metagenomes</taxon>
        <taxon>ecological metagenomes</taxon>
    </lineage>
</organism>
<dbReference type="Gene3D" id="2.130.10.10">
    <property type="entry name" value="YVTN repeat-like/Quinoprotein amine dehydrogenase"/>
    <property type="match status" value="3"/>
</dbReference>
<gene>
    <name evidence="3" type="ORF">LCGC14_0266730</name>
</gene>
<evidence type="ECO:0000256" key="1">
    <source>
        <dbReference type="SAM" id="Phobius"/>
    </source>
</evidence>
<dbReference type="InterPro" id="IPR011110">
    <property type="entry name" value="Reg_prop"/>
</dbReference>
<proteinExistence type="predicted"/>
<dbReference type="InterPro" id="IPR010559">
    <property type="entry name" value="Sig_transdc_His_kin_internal"/>
</dbReference>
<dbReference type="SUPFAM" id="SSF55874">
    <property type="entry name" value="ATPase domain of HSP90 chaperone/DNA topoisomerase II/histidine kinase"/>
    <property type="match status" value="1"/>
</dbReference>
<dbReference type="Gene3D" id="2.60.40.10">
    <property type="entry name" value="Immunoglobulins"/>
    <property type="match status" value="1"/>
</dbReference>
<dbReference type="Gene3D" id="3.30.565.10">
    <property type="entry name" value="Histidine kinase-like ATPase, C-terminal domain"/>
    <property type="match status" value="1"/>
</dbReference>
<keyword evidence="1" id="KW-0812">Transmembrane</keyword>
<feature type="transmembrane region" description="Helical" evidence="1">
    <location>
        <begin position="755"/>
        <end position="776"/>
    </location>
</feature>
<dbReference type="PANTHER" id="PTHR34220:SF7">
    <property type="entry name" value="SENSOR HISTIDINE KINASE YPDA"/>
    <property type="match status" value="1"/>
</dbReference>
<dbReference type="GO" id="GO:0000155">
    <property type="term" value="F:phosphorelay sensor kinase activity"/>
    <property type="evidence" value="ECO:0007669"/>
    <property type="project" value="InterPro"/>
</dbReference>
<dbReference type="InterPro" id="IPR036890">
    <property type="entry name" value="HATPase_C_sf"/>
</dbReference>
<dbReference type="Pfam" id="PF07494">
    <property type="entry name" value="Reg_prop"/>
    <property type="match status" value="2"/>
</dbReference>
<reference evidence="3" key="1">
    <citation type="journal article" date="2015" name="Nature">
        <title>Complex archaea that bridge the gap between prokaryotes and eukaryotes.</title>
        <authorList>
            <person name="Spang A."/>
            <person name="Saw J.H."/>
            <person name="Jorgensen S.L."/>
            <person name="Zaremba-Niedzwiedzka K."/>
            <person name="Martijn J."/>
            <person name="Lind A.E."/>
            <person name="van Eijk R."/>
            <person name="Schleper C."/>
            <person name="Guy L."/>
            <person name="Ettema T.J."/>
        </authorList>
    </citation>
    <scope>NUCLEOTIDE SEQUENCE</scope>
</reference>
<keyword evidence="1" id="KW-0472">Membrane</keyword>
<evidence type="ECO:0000259" key="2">
    <source>
        <dbReference type="Pfam" id="PF06580"/>
    </source>
</evidence>
<dbReference type="SUPFAM" id="SSF63829">
    <property type="entry name" value="Calcium-dependent phosphotriesterase"/>
    <property type="match status" value="2"/>
</dbReference>
<evidence type="ECO:0000313" key="3">
    <source>
        <dbReference type="EMBL" id="KKN86710.1"/>
    </source>
</evidence>
<dbReference type="AlphaFoldDB" id="A0A0F9U0E1"/>
<dbReference type="InterPro" id="IPR015943">
    <property type="entry name" value="WD40/YVTN_repeat-like_dom_sf"/>
</dbReference>
<dbReference type="Pfam" id="PF06580">
    <property type="entry name" value="His_kinase"/>
    <property type="match status" value="1"/>
</dbReference>
<dbReference type="PANTHER" id="PTHR34220">
    <property type="entry name" value="SENSOR HISTIDINE KINASE YPDA"/>
    <property type="match status" value="1"/>
</dbReference>